<sequence length="214" mass="23669">MGSRLFRKEDMLRLRGSEKVQLYVERASRLEVKGLIRDYQAQAVRAALSSWLCRGIIESPTGSGKTRMCAALMACVGGAWLYLVSNKKLAQQSGREFDQVLPAMCAEAGTEVEHQAMSYSQVKGAERRTYTGLLVDETHGLPAATRLSAFWKLDAEAVFGLSATPLDRMDYKNSVTIAAIGPVIHRVDPARLESYRHLAACRVTHLVPRRNGTD</sequence>
<reference evidence="6" key="1">
    <citation type="submission" date="2020-03" db="EMBL/GenBank/DDBJ databases">
        <title>The deep terrestrial virosphere.</title>
        <authorList>
            <person name="Holmfeldt K."/>
            <person name="Nilsson E."/>
            <person name="Simone D."/>
            <person name="Lopez-Fernandez M."/>
            <person name="Wu X."/>
            <person name="de Brujin I."/>
            <person name="Lundin D."/>
            <person name="Andersson A."/>
            <person name="Bertilsson S."/>
            <person name="Dopson M."/>
        </authorList>
    </citation>
    <scope>NUCLEOTIDE SEQUENCE</scope>
    <source>
        <strain evidence="6">TM448A00064</strain>
    </source>
</reference>
<feature type="domain" description="Helicase ATP-binding" evidence="5">
    <location>
        <begin position="32"/>
        <end position="195"/>
    </location>
</feature>
<dbReference type="GO" id="GO:0016787">
    <property type="term" value="F:hydrolase activity"/>
    <property type="evidence" value="ECO:0007669"/>
    <property type="project" value="UniProtKB-KW"/>
</dbReference>
<evidence type="ECO:0000256" key="1">
    <source>
        <dbReference type="ARBA" id="ARBA00022741"/>
    </source>
</evidence>
<evidence type="ECO:0000259" key="5">
    <source>
        <dbReference type="SMART" id="SM00487"/>
    </source>
</evidence>
<evidence type="ECO:0000256" key="4">
    <source>
        <dbReference type="ARBA" id="ARBA00022840"/>
    </source>
</evidence>
<evidence type="ECO:0000256" key="3">
    <source>
        <dbReference type="ARBA" id="ARBA00022806"/>
    </source>
</evidence>
<dbReference type="PANTHER" id="PTHR11274">
    <property type="entry name" value="RAD25/XP-B DNA REPAIR HELICASE"/>
    <property type="match status" value="1"/>
</dbReference>
<dbReference type="AlphaFoldDB" id="A0A6H1Z8S8"/>
<keyword evidence="4" id="KW-0067">ATP-binding</keyword>
<evidence type="ECO:0000256" key="2">
    <source>
        <dbReference type="ARBA" id="ARBA00022801"/>
    </source>
</evidence>
<dbReference type="GO" id="GO:0004386">
    <property type="term" value="F:helicase activity"/>
    <property type="evidence" value="ECO:0007669"/>
    <property type="project" value="UniProtKB-KW"/>
</dbReference>
<dbReference type="Gene3D" id="3.40.50.300">
    <property type="entry name" value="P-loop containing nucleotide triphosphate hydrolases"/>
    <property type="match status" value="1"/>
</dbReference>
<evidence type="ECO:0000313" key="6">
    <source>
        <dbReference type="EMBL" id="QJA43851.1"/>
    </source>
</evidence>
<dbReference type="InterPro" id="IPR006935">
    <property type="entry name" value="Helicase/UvrB_N"/>
</dbReference>
<keyword evidence="3" id="KW-0347">Helicase</keyword>
<name>A0A6H1Z8S8_9ZZZZ</name>
<accession>A0A6H1Z8S8</accession>
<dbReference type="SMART" id="SM00487">
    <property type="entry name" value="DEXDc"/>
    <property type="match status" value="1"/>
</dbReference>
<dbReference type="GO" id="GO:0003677">
    <property type="term" value="F:DNA binding"/>
    <property type="evidence" value="ECO:0007669"/>
    <property type="project" value="InterPro"/>
</dbReference>
<dbReference type="PANTHER" id="PTHR11274:SF0">
    <property type="entry name" value="GENERAL TRANSCRIPTION AND DNA REPAIR FACTOR IIH HELICASE SUBUNIT XPB"/>
    <property type="match status" value="1"/>
</dbReference>
<gene>
    <name evidence="6" type="ORF">TM448A00064_0030</name>
</gene>
<dbReference type="SUPFAM" id="SSF52540">
    <property type="entry name" value="P-loop containing nucleoside triphosphate hydrolases"/>
    <property type="match status" value="1"/>
</dbReference>
<dbReference type="EMBL" id="MT143971">
    <property type="protein sequence ID" value="QJA43851.1"/>
    <property type="molecule type" value="Genomic_DNA"/>
</dbReference>
<dbReference type="GO" id="GO:0005524">
    <property type="term" value="F:ATP binding"/>
    <property type="evidence" value="ECO:0007669"/>
    <property type="project" value="UniProtKB-KW"/>
</dbReference>
<dbReference type="InterPro" id="IPR014001">
    <property type="entry name" value="Helicase_ATP-bd"/>
</dbReference>
<dbReference type="Pfam" id="PF04851">
    <property type="entry name" value="ResIII"/>
    <property type="match status" value="1"/>
</dbReference>
<proteinExistence type="predicted"/>
<dbReference type="InterPro" id="IPR027417">
    <property type="entry name" value="P-loop_NTPase"/>
</dbReference>
<keyword evidence="2" id="KW-0378">Hydrolase</keyword>
<protein>
    <submittedName>
        <fullName evidence="6">Putative type III restriction enzyme</fullName>
    </submittedName>
</protein>
<dbReference type="InterPro" id="IPR050615">
    <property type="entry name" value="ATP-dep_DNA_Helicase"/>
</dbReference>
<organism evidence="6">
    <name type="scientific">viral metagenome</name>
    <dbReference type="NCBI Taxonomy" id="1070528"/>
    <lineage>
        <taxon>unclassified sequences</taxon>
        <taxon>metagenomes</taxon>
        <taxon>organismal metagenomes</taxon>
    </lineage>
</organism>
<keyword evidence="1" id="KW-0547">Nucleotide-binding</keyword>